<evidence type="ECO:0000313" key="1">
    <source>
        <dbReference type="EMBL" id="CAH2042440.1"/>
    </source>
</evidence>
<dbReference type="Gene3D" id="1.10.2080.10">
    <property type="entry name" value="Insect odorant-binding protein A10/Ejaculatory bulb-specific protein 3"/>
    <property type="match status" value="1"/>
</dbReference>
<dbReference type="SUPFAM" id="SSF100910">
    <property type="entry name" value="Chemosensory protein Csp2"/>
    <property type="match status" value="1"/>
</dbReference>
<dbReference type="Proteomes" id="UP000837857">
    <property type="component" value="Chromosome 14"/>
</dbReference>
<dbReference type="PANTHER" id="PTHR11257:SF13">
    <property type="entry name" value="GEO07322P1"/>
    <property type="match status" value="1"/>
</dbReference>
<gene>
    <name evidence="1" type="ORF">IPOD504_LOCUS3823</name>
</gene>
<dbReference type="PANTHER" id="PTHR11257">
    <property type="entry name" value="CHEMOSENSORY PROTEIN-RELATED"/>
    <property type="match status" value="1"/>
</dbReference>
<accession>A0ABN8I0J5</accession>
<organism evidence="1 2">
    <name type="scientific">Iphiclides podalirius</name>
    <name type="common">scarce swallowtail</name>
    <dbReference type="NCBI Taxonomy" id="110791"/>
    <lineage>
        <taxon>Eukaryota</taxon>
        <taxon>Metazoa</taxon>
        <taxon>Ecdysozoa</taxon>
        <taxon>Arthropoda</taxon>
        <taxon>Hexapoda</taxon>
        <taxon>Insecta</taxon>
        <taxon>Pterygota</taxon>
        <taxon>Neoptera</taxon>
        <taxon>Endopterygota</taxon>
        <taxon>Lepidoptera</taxon>
        <taxon>Glossata</taxon>
        <taxon>Ditrysia</taxon>
        <taxon>Papilionoidea</taxon>
        <taxon>Papilionidae</taxon>
        <taxon>Papilioninae</taxon>
        <taxon>Iphiclides</taxon>
    </lineage>
</organism>
<dbReference type="InterPro" id="IPR036682">
    <property type="entry name" value="OS_D_A10/PebIII_sf"/>
</dbReference>
<feature type="non-terminal residue" evidence="1">
    <location>
        <position position="1"/>
    </location>
</feature>
<protein>
    <recommendedName>
        <fullName evidence="3">Chemosensory protein</fullName>
    </recommendedName>
</protein>
<name>A0ABN8I0J5_9NEOP</name>
<dbReference type="Pfam" id="PF03392">
    <property type="entry name" value="OS-D"/>
    <property type="match status" value="1"/>
</dbReference>
<dbReference type="EMBL" id="OW152826">
    <property type="protein sequence ID" value="CAH2042440.1"/>
    <property type="molecule type" value="Genomic_DNA"/>
</dbReference>
<proteinExistence type="predicted"/>
<dbReference type="InterPro" id="IPR005055">
    <property type="entry name" value="A10/PebIII"/>
</dbReference>
<evidence type="ECO:0000313" key="2">
    <source>
        <dbReference type="Proteomes" id="UP000837857"/>
    </source>
</evidence>
<keyword evidence="2" id="KW-1185">Reference proteome</keyword>
<reference evidence="1" key="1">
    <citation type="submission" date="2022-03" db="EMBL/GenBank/DDBJ databases">
        <authorList>
            <person name="Martin H S."/>
        </authorList>
    </citation>
    <scope>NUCLEOTIDE SEQUENCE</scope>
</reference>
<evidence type="ECO:0008006" key="3">
    <source>
        <dbReference type="Google" id="ProtNLM"/>
    </source>
</evidence>
<sequence>MDTVPCTMTSMYIQAMVGHKDELQSVLDCFTDKKPCNDVTKHVKVSKIPKSEKIKMKFVLLLPIFLALAGAETYSSENDDLDIEAVVKNLDTLKSFIDCFNDKKPCDEVQADFKKDLPEAFQEYCGKCTAAQKHIFRKFLEGAGEKLPKDLEELKKKYDPDSKHFAALQAAIANA</sequence>